<dbReference type="EMBL" id="PDEQ01000002">
    <property type="protein sequence ID" value="PEN14688.1"/>
    <property type="molecule type" value="Genomic_DNA"/>
</dbReference>
<dbReference type="InterPro" id="IPR002187">
    <property type="entry name" value="N-reg_PII"/>
</dbReference>
<gene>
    <name evidence="2" type="ORF">CRI94_06270</name>
</gene>
<accession>A0A2A8D221</accession>
<dbReference type="GO" id="GO:0005524">
    <property type="term" value="F:ATP binding"/>
    <property type="evidence" value="ECO:0007669"/>
    <property type="project" value="TreeGrafter"/>
</dbReference>
<dbReference type="AlphaFoldDB" id="A0A2A8D221"/>
<organism evidence="2 3">
    <name type="scientific">Longibacter salinarum</name>
    <dbReference type="NCBI Taxonomy" id="1850348"/>
    <lineage>
        <taxon>Bacteria</taxon>
        <taxon>Pseudomonadati</taxon>
        <taxon>Rhodothermota</taxon>
        <taxon>Rhodothermia</taxon>
        <taxon>Rhodothermales</taxon>
        <taxon>Salisaetaceae</taxon>
        <taxon>Longibacter</taxon>
    </lineage>
</organism>
<dbReference type="PRINTS" id="PR00340">
    <property type="entry name" value="PIIGLNB"/>
</dbReference>
<dbReference type="RefSeq" id="WP_098074862.1">
    <property type="nucleotide sequence ID" value="NZ_PDEQ01000002.1"/>
</dbReference>
<proteinExistence type="predicted"/>
<dbReference type="PANTHER" id="PTHR30115">
    <property type="entry name" value="NITROGEN REGULATORY PROTEIN P-II"/>
    <property type="match status" value="1"/>
</dbReference>
<dbReference type="GO" id="GO:0030234">
    <property type="term" value="F:enzyme regulator activity"/>
    <property type="evidence" value="ECO:0007669"/>
    <property type="project" value="InterPro"/>
</dbReference>
<dbReference type="Proteomes" id="UP000220102">
    <property type="component" value="Unassembled WGS sequence"/>
</dbReference>
<dbReference type="GO" id="GO:0006808">
    <property type="term" value="P:regulation of nitrogen utilization"/>
    <property type="evidence" value="ECO:0007669"/>
    <property type="project" value="InterPro"/>
</dbReference>
<dbReference type="SUPFAM" id="SSF54913">
    <property type="entry name" value="GlnB-like"/>
    <property type="match status" value="1"/>
</dbReference>
<dbReference type="InterPro" id="IPR015867">
    <property type="entry name" value="N-reg_PII/ATP_PRibTrfase_C"/>
</dbReference>
<dbReference type="PROSITE" id="PS51343">
    <property type="entry name" value="PII_GLNB_DOM"/>
    <property type="match status" value="1"/>
</dbReference>
<dbReference type="GO" id="GO:0005829">
    <property type="term" value="C:cytosol"/>
    <property type="evidence" value="ECO:0007669"/>
    <property type="project" value="TreeGrafter"/>
</dbReference>
<comment type="caution">
    <text evidence="2">The sequence shown here is derived from an EMBL/GenBank/DDBJ whole genome shotgun (WGS) entry which is preliminary data.</text>
</comment>
<protein>
    <submittedName>
        <fullName evidence="2">Transcriptional regulator</fullName>
    </submittedName>
</protein>
<name>A0A2A8D221_9BACT</name>
<evidence type="ECO:0000313" key="3">
    <source>
        <dbReference type="Proteomes" id="UP000220102"/>
    </source>
</evidence>
<dbReference type="PANTHER" id="PTHR30115:SF11">
    <property type="entry name" value="NITROGEN REGULATORY PROTEIN P-II HOMOLOG"/>
    <property type="match status" value="1"/>
</dbReference>
<keyword evidence="1" id="KW-0597">Phosphoprotein</keyword>
<dbReference type="Pfam" id="PF00543">
    <property type="entry name" value="P-II"/>
    <property type="match status" value="1"/>
</dbReference>
<dbReference type="OrthoDB" id="9802729at2"/>
<dbReference type="Gene3D" id="3.30.70.120">
    <property type="match status" value="1"/>
</dbReference>
<keyword evidence="3" id="KW-1185">Reference proteome</keyword>
<dbReference type="SMART" id="SM00938">
    <property type="entry name" value="P-II"/>
    <property type="match status" value="1"/>
</dbReference>
<dbReference type="InterPro" id="IPR011322">
    <property type="entry name" value="N-reg_PII-like_a/b"/>
</dbReference>
<sequence length="112" mass="12313">MNMIVAYIRPNMKESVVDRLRQLRAPGASFTDVEGFGLEADATGHRSYDEYVAPYAPKVKLEVVCSEDRADEIARAIADAASTGRRGDGKVYVLPVQARFDIRSFATDDLSA</sequence>
<feature type="modified residue" description="O-UMP-tyrosine" evidence="1">
    <location>
        <position position="51"/>
    </location>
</feature>
<reference evidence="2 3" key="1">
    <citation type="submission" date="2017-10" db="EMBL/GenBank/DDBJ databases">
        <title>Draft genome of Longibacter Salinarum.</title>
        <authorList>
            <person name="Goh K.M."/>
            <person name="Shamsir M.S."/>
            <person name="Lim S.W."/>
        </authorList>
    </citation>
    <scope>NUCLEOTIDE SEQUENCE [LARGE SCALE GENOMIC DNA]</scope>
    <source>
        <strain evidence="2 3">KCTC 52045</strain>
    </source>
</reference>
<evidence type="ECO:0000256" key="1">
    <source>
        <dbReference type="PIRSR" id="PIRSR602187-50"/>
    </source>
</evidence>
<evidence type="ECO:0000313" key="2">
    <source>
        <dbReference type="EMBL" id="PEN14688.1"/>
    </source>
</evidence>